<feature type="transmembrane region" description="Helical" evidence="13">
    <location>
        <begin position="257"/>
        <end position="274"/>
    </location>
</feature>
<name>A0A0S2I1R0_9BACT</name>
<keyword evidence="10" id="KW-0961">Cell wall biogenesis/degradation</keyword>
<organism evidence="14 15">
    <name type="scientific">Salinivirga cyanobacteriivorans</name>
    <dbReference type="NCBI Taxonomy" id="1307839"/>
    <lineage>
        <taxon>Bacteria</taxon>
        <taxon>Pseudomonadati</taxon>
        <taxon>Bacteroidota</taxon>
        <taxon>Bacteroidia</taxon>
        <taxon>Bacteroidales</taxon>
        <taxon>Salinivirgaceae</taxon>
        <taxon>Salinivirga</taxon>
    </lineage>
</organism>
<dbReference type="InterPro" id="IPR011923">
    <property type="entry name" value="RodA/MrdB"/>
</dbReference>
<dbReference type="GO" id="GO:0032153">
    <property type="term" value="C:cell division site"/>
    <property type="evidence" value="ECO:0007669"/>
    <property type="project" value="TreeGrafter"/>
</dbReference>
<evidence type="ECO:0000313" key="14">
    <source>
        <dbReference type="EMBL" id="ALO16281.1"/>
    </source>
</evidence>
<evidence type="ECO:0000256" key="11">
    <source>
        <dbReference type="ARBA" id="ARBA00032370"/>
    </source>
</evidence>
<dbReference type="GO" id="GO:0051301">
    <property type="term" value="P:cell division"/>
    <property type="evidence" value="ECO:0007669"/>
    <property type="project" value="InterPro"/>
</dbReference>
<dbReference type="PANTHER" id="PTHR30474:SF1">
    <property type="entry name" value="PEPTIDOGLYCAN GLYCOSYLTRANSFERASE MRDB"/>
    <property type="match status" value="1"/>
</dbReference>
<evidence type="ECO:0000256" key="7">
    <source>
        <dbReference type="ARBA" id="ARBA00022984"/>
    </source>
</evidence>
<keyword evidence="9 13" id="KW-0472">Membrane</keyword>
<sequence length="474" mass="53523">MVQRKINIYKDIDWFTVILYLVLVIMGWLNIYAAVYNEEHSSIFDLTQRYGKQLLWIVASIGIIIAIMLLDSKFYAFFAYPFYLFVVLLLIAVLLFGTEVNASRSWFTIGSFRFQPGEFAKFATALALARFMSAFNFKIHKLKNLLSIAAIIIVPAALILLQNDTGSALVYATFIIVLFREGLSSAVMLLGLFAAILFIMSLTLPLLYILIFILIVSASVAFFHFHDKKQVIKGVFSFLMVFALIYLTNTLFFSYEVSWLIIATAIVFSLLLGIRALVYRYYYLFFIVGMGLGSIAFTYSVDYFFDNVLEKHQRSRINHLLGIESDPLGAGYNVNQSKIAIGSGGLSGKGFLRGTQTKYDFVPEQSTDFIFCTVGEEWGFMGTSFVLLLFLTLLVRLIILAERQRSSFSRIYGYAVVSILFFHIAINTGMTIGLAPVIGIPLPLFSYGGSSLWAFTALLFVFLRIDASRRELLR</sequence>
<dbReference type="GO" id="GO:0005886">
    <property type="term" value="C:plasma membrane"/>
    <property type="evidence" value="ECO:0007669"/>
    <property type="project" value="TreeGrafter"/>
</dbReference>
<protein>
    <recommendedName>
        <fullName evidence="12">Cell wall polymerase</fullName>
    </recommendedName>
    <alternativeName>
        <fullName evidence="11">Peptidoglycan polymerase</fullName>
    </alternativeName>
</protein>
<dbReference type="PATRIC" id="fig|1307839.3.peg.2790"/>
<feature type="transmembrane region" description="Helical" evidence="13">
    <location>
        <begin position="12"/>
        <end position="33"/>
    </location>
</feature>
<dbReference type="KEGG" id="blq:L21SP5_02658"/>
<keyword evidence="5 13" id="KW-0812">Transmembrane</keyword>
<feature type="transmembrane region" description="Helical" evidence="13">
    <location>
        <begin position="142"/>
        <end position="161"/>
    </location>
</feature>
<keyword evidence="8 13" id="KW-1133">Transmembrane helix</keyword>
<dbReference type="GO" id="GO:0015648">
    <property type="term" value="F:lipid-linked peptidoglycan transporter activity"/>
    <property type="evidence" value="ECO:0007669"/>
    <property type="project" value="TreeGrafter"/>
</dbReference>
<dbReference type="InterPro" id="IPR018365">
    <property type="entry name" value="Cell_cycle_FtsW-rel_CS"/>
</dbReference>
<feature type="transmembrane region" description="Helical" evidence="13">
    <location>
        <begin position="206"/>
        <end position="225"/>
    </location>
</feature>
<evidence type="ECO:0000256" key="12">
    <source>
        <dbReference type="ARBA" id="ARBA00033270"/>
    </source>
</evidence>
<keyword evidence="3" id="KW-0328">Glycosyltransferase</keyword>
<dbReference type="PROSITE" id="PS00428">
    <property type="entry name" value="FTSW_RODA_SPOVE"/>
    <property type="match status" value="1"/>
</dbReference>
<feature type="transmembrane region" description="Helical" evidence="13">
    <location>
        <begin position="281"/>
        <end position="301"/>
    </location>
</feature>
<dbReference type="EMBL" id="CP013118">
    <property type="protein sequence ID" value="ALO16281.1"/>
    <property type="molecule type" value="Genomic_DNA"/>
</dbReference>
<dbReference type="NCBIfam" id="NF037961">
    <property type="entry name" value="RodA_shape"/>
    <property type="match status" value="2"/>
</dbReference>
<reference evidence="14 15" key="1">
    <citation type="submission" date="2015-11" db="EMBL/GenBank/DDBJ databases">
        <title>Description and complete genome sequence of a novel strain predominating in hypersaline microbial mats and representing a new family of the Bacteriodetes phylum.</title>
        <authorList>
            <person name="Spring S."/>
            <person name="Bunk B."/>
            <person name="Sproer C."/>
            <person name="Klenk H.-P."/>
        </authorList>
    </citation>
    <scope>NUCLEOTIDE SEQUENCE [LARGE SCALE GENOMIC DNA]</scope>
    <source>
        <strain evidence="14 15">L21-Spi-D4</strain>
    </source>
</reference>
<dbReference type="NCBIfam" id="TIGR02210">
    <property type="entry name" value="rodA_shape"/>
    <property type="match status" value="1"/>
</dbReference>
<evidence type="ECO:0000256" key="2">
    <source>
        <dbReference type="ARBA" id="ARBA00022475"/>
    </source>
</evidence>
<keyword evidence="15" id="KW-1185">Reference proteome</keyword>
<keyword evidence="2" id="KW-1003">Cell membrane</keyword>
<dbReference type="GO" id="GO:0071555">
    <property type="term" value="P:cell wall organization"/>
    <property type="evidence" value="ECO:0007669"/>
    <property type="project" value="UniProtKB-KW"/>
</dbReference>
<dbReference type="InterPro" id="IPR001182">
    <property type="entry name" value="FtsW/RodA"/>
</dbReference>
<evidence type="ECO:0000256" key="3">
    <source>
        <dbReference type="ARBA" id="ARBA00022676"/>
    </source>
</evidence>
<evidence type="ECO:0000256" key="10">
    <source>
        <dbReference type="ARBA" id="ARBA00023316"/>
    </source>
</evidence>
<feature type="transmembrane region" description="Helical" evidence="13">
    <location>
        <begin position="411"/>
        <end position="438"/>
    </location>
</feature>
<keyword evidence="6" id="KW-0133">Cell shape</keyword>
<evidence type="ECO:0000256" key="9">
    <source>
        <dbReference type="ARBA" id="ARBA00023136"/>
    </source>
</evidence>
<dbReference type="AlphaFoldDB" id="A0A0S2I1R0"/>
<dbReference type="GO" id="GO:0008360">
    <property type="term" value="P:regulation of cell shape"/>
    <property type="evidence" value="ECO:0007669"/>
    <property type="project" value="UniProtKB-KW"/>
</dbReference>
<evidence type="ECO:0000256" key="5">
    <source>
        <dbReference type="ARBA" id="ARBA00022692"/>
    </source>
</evidence>
<evidence type="ECO:0000256" key="13">
    <source>
        <dbReference type="SAM" id="Phobius"/>
    </source>
</evidence>
<dbReference type="PANTHER" id="PTHR30474">
    <property type="entry name" value="CELL CYCLE PROTEIN"/>
    <property type="match status" value="1"/>
</dbReference>
<feature type="transmembrane region" description="Helical" evidence="13">
    <location>
        <begin position="378"/>
        <end position="399"/>
    </location>
</feature>
<feature type="transmembrane region" description="Helical" evidence="13">
    <location>
        <begin position="168"/>
        <end position="200"/>
    </location>
</feature>
<feature type="transmembrane region" description="Helical" evidence="13">
    <location>
        <begin position="77"/>
        <end position="97"/>
    </location>
</feature>
<feature type="transmembrane region" description="Helical" evidence="13">
    <location>
        <begin position="232"/>
        <end position="251"/>
    </location>
</feature>
<dbReference type="Proteomes" id="UP000064893">
    <property type="component" value="Chromosome"/>
</dbReference>
<gene>
    <name evidence="14" type="primary">mrdB</name>
    <name evidence="14" type="ORF">L21SP5_02658</name>
</gene>
<evidence type="ECO:0000256" key="4">
    <source>
        <dbReference type="ARBA" id="ARBA00022679"/>
    </source>
</evidence>
<evidence type="ECO:0000256" key="1">
    <source>
        <dbReference type="ARBA" id="ARBA00004141"/>
    </source>
</evidence>
<comment type="subcellular location">
    <subcellularLocation>
        <location evidence="1">Membrane</location>
        <topology evidence="1">Multi-pass membrane protein</topology>
    </subcellularLocation>
</comment>
<feature type="transmembrane region" description="Helical" evidence="13">
    <location>
        <begin position="444"/>
        <end position="465"/>
    </location>
</feature>
<proteinExistence type="predicted"/>
<dbReference type="GO" id="GO:0016757">
    <property type="term" value="F:glycosyltransferase activity"/>
    <property type="evidence" value="ECO:0007669"/>
    <property type="project" value="UniProtKB-KW"/>
</dbReference>
<dbReference type="Pfam" id="PF01098">
    <property type="entry name" value="FTSW_RODA_SPOVE"/>
    <property type="match status" value="2"/>
</dbReference>
<keyword evidence="7" id="KW-0573">Peptidoglycan synthesis</keyword>
<evidence type="ECO:0000313" key="15">
    <source>
        <dbReference type="Proteomes" id="UP000064893"/>
    </source>
</evidence>
<dbReference type="GO" id="GO:0009252">
    <property type="term" value="P:peptidoglycan biosynthetic process"/>
    <property type="evidence" value="ECO:0007669"/>
    <property type="project" value="UniProtKB-KW"/>
</dbReference>
<accession>A0A0S2I1R0</accession>
<dbReference type="RefSeq" id="WP_095532282.1">
    <property type="nucleotide sequence ID" value="NZ_CP013118.1"/>
</dbReference>
<evidence type="ECO:0000256" key="8">
    <source>
        <dbReference type="ARBA" id="ARBA00022989"/>
    </source>
</evidence>
<dbReference type="STRING" id="1307839.L21SP5_02658"/>
<dbReference type="OrthoDB" id="9768187at2"/>
<evidence type="ECO:0000256" key="6">
    <source>
        <dbReference type="ARBA" id="ARBA00022960"/>
    </source>
</evidence>
<feature type="transmembrane region" description="Helical" evidence="13">
    <location>
        <begin position="53"/>
        <end position="70"/>
    </location>
</feature>
<keyword evidence="4" id="KW-0808">Transferase</keyword>